<accession>A0AA88I1H3</accession>
<dbReference type="AlphaFoldDB" id="A0AA88I1H3"/>
<protein>
    <submittedName>
        <fullName evidence="2">Uncharacterized protein</fullName>
    </submittedName>
</protein>
<name>A0AA88I1H3_ARTSF</name>
<keyword evidence="3" id="KW-1185">Reference proteome</keyword>
<evidence type="ECO:0000313" key="3">
    <source>
        <dbReference type="Proteomes" id="UP001187531"/>
    </source>
</evidence>
<sequence>MKTNRNNKDVLWGVSNPYTQNSLAMLMKTNRNKKDVLWGDTILTLRIVLAMLMKTNRNNKDVLWGGSNPYTQNSPGYANEDEQKQQRRFMGR</sequence>
<proteinExistence type="predicted"/>
<evidence type="ECO:0000256" key="1">
    <source>
        <dbReference type="SAM" id="MobiDB-lite"/>
    </source>
</evidence>
<dbReference type="EMBL" id="JAVRJZ010000014">
    <property type="protein sequence ID" value="KAK2713497.1"/>
    <property type="molecule type" value="Genomic_DNA"/>
</dbReference>
<dbReference type="Proteomes" id="UP001187531">
    <property type="component" value="Unassembled WGS sequence"/>
</dbReference>
<feature type="region of interest" description="Disordered" evidence="1">
    <location>
        <begin position="59"/>
        <end position="92"/>
    </location>
</feature>
<evidence type="ECO:0000313" key="2">
    <source>
        <dbReference type="EMBL" id="KAK2713497.1"/>
    </source>
</evidence>
<organism evidence="2 3">
    <name type="scientific">Artemia franciscana</name>
    <name type="common">Brine shrimp</name>
    <name type="synonym">Artemia sanfranciscana</name>
    <dbReference type="NCBI Taxonomy" id="6661"/>
    <lineage>
        <taxon>Eukaryota</taxon>
        <taxon>Metazoa</taxon>
        <taxon>Ecdysozoa</taxon>
        <taxon>Arthropoda</taxon>
        <taxon>Crustacea</taxon>
        <taxon>Branchiopoda</taxon>
        <taxon>Anostraca</taxon>
        <taxon>Artemiidae</taxon>
        <taxon>Artemia</taxon>
    </lineage>
</organism>
<comment type="caution">
    <text evidence="2">The sequence shown here is derived from an EMBL/GenBank/DDBJ whole genome shotgun (WGS) entry which is preliminary data.</text>
</comment>
<gene>
    <name evidence="2" type="ORF">QYM36_009390</name>
</gene>
<reference evidence="2" key="1">
    <citation type="submission" date="2023-07" db="EMBL/GenBank/DDBJ databases">
        <title>Chromosome-level genome assembly of Artemia franciscana.</title>
        <authorList>
            <person name="Jo E."/>
        </authorList>
    </citation>
    <scope>NUCLEOTIDE SEQUENCE</scope>
    <source>
        <tissue evidence="2">Whole body</tissue>
    </source>
</reference>